<gene>
    <name evidence="1" type="ORF">EI981_00035</name>
</gene>
<dbReference type="SUPFAM" id="SSF56059">
    <property type="entry name" value="Glutathione synthetase ATP-binding domain-like"/>
    <property type="match status" value="1"/>
</dbReference>
<name>A0A3S9URV2_9BACL</name>
<dbReference type="KEGG" id="plut:EI981_00035"/>
<dbReference type="Pfam" id="PF14398">
    <property type="entry name" value="ATPgrasp_YheCD"/>
    <property type="match status" value="1"/>
</dbReference>
<dbReference type="EMBL" id="CP034346">
    <property type="protein sequence ID" value="AZS13045.1"/>
    <property type="molecule type" value="Genomic_DNA"/>
</dbReference>
<dbReference type="Proteomes" id="UP000270678">
    <property type="component" value="Chromosome"/>
</dbReference>
<organism evidence="1 2">
    <name type="scientific">Paenibacillus lutimineralis</name>
    <dbReference type="NCBI Taxonomy" id="2707005"/>
    <lineage>
        <taxon>Bacteria</taxon>
        <taxon>Bacillati</taxon>
        <taxon>Bacillota</taxon>
        <taxon>Bacilli</taxon>
        <taxon>Bacillales</taxon>
        <taxon>Paenibacillaceae</taxon>
        <taxon>Paenibacillus</taxon>
    </lineage>
</organism>
<accession>A0A3S9URV2</accession>
<protein>
    <submittedName>
        <fullName evidence="1">YheC/YheD family protein</fullName>
    </submittedName>
</protein>
<evidence type="ECO:0000313" key="2">
    <source>
        <dbReference type="Proteomes" id="UP000270678"/>
    </source>
</evidence>
<dbReference type="Gene3D" id="3.30.470.20">
    <property type="entry name" value="ATP-grasp fold, B domain"/>
    <property type="match status" value="1"/>
</dbReference>
<reference evidence="2" key="1">
    <citation type="submission" date="2018-12" db="EMBL/GenBank/DDBJ databases">
        <title>Complete genome sequence of Paenibacillus sp. MBLB1234.</title>
        <authorList>
            <person name="Nam Y.-D."/>
            <person name="Kang J."/>
            <person name="Chung W.-H."/>
            <person name="Park Y.S."/>
        </authorList>
    </citation>
    <scope>NUCLEOTIDE SEQUENCE [LARGE SCALE GENOMIC DNA]</scope>
    <source>
        <strain evidence="2">MBLB1234</strain>
    </source>
</reference>
<dbReference type="RefSeq" id="WP_126994349.1">
    <property type="nucleotide sequence ID" value="NZ_CP034346.1"/>
</dbReference>
<proteinExistence type="predicted"/>
<dbReference type="AlphaFoldDB" id="A0A3S9URV2"/>
<dbReference type="OrthoDB" id="7869153at2"/>
<keyword evidence="2" id="KW-1185">Reference proteome</keyword>
<dbReference type="InterPro" id="IPR026838">
    <property type="entry name" value="YheC/D"/>
</dbReference>
<evidence type="ECO:0000313" key="1">
    <source>
        <dbReference type="EMBL" id="AZS13045.1"/>
    </source>
</evidence>
<sequence length="259" mass="29918">MAIQRIASKWEKTVILRQNELIRPYIPDTRKYSAEHLGEMLNTYGVVFIKPDCGTYGIGVMSAELWHDELDAAAGHQYKLRHGIQTEVFSTMEELHASISSHIGKKLYLIQTGIRTLTFRRSKFDIRALVQKTPHKTWETTGFIGRLAAPQKIITNYRGGGTIMTIESLFEPHLTPRQFTSVYKEMKVLGVRVAAQLARRFPNLKEIGLDLAIDEQHRIWILEVNTLPALFPFKHLTNKEIYKKIRRYAVHYGRLKSKK</sequence>